<dbReference type="InterPro" id="IPR004843">
    <property type="entry name" value="Calcineurin-like_PHP"/>
</dbReference>
<evidence type="ECO:0000313" key="5">
    <source>
        <dbReference type="Proteomes" id="UP000178082"/>
    </source>
</evidence>
<dbReference type="Proteomes" id="UP000178082">
    <property type="component" value="Unassembled WGS sequence"/>
</dbReference>
<feature type="transmembrane region" description="Helical" evidence="2">
    <location>
        <begin position="32"/>
        <end position="53"/>
    </location>
</feature>
<evidence type="ECO:0000259" key="3">
    <source>
        <dbReference type="Pfam" id="PF00149"/>
    </source>
</evidence>
<dbReference type="Gene3D" id="3.60.21.10">
    <property type="match status" value="1"/>
</dbReference>
<feature type="transmembrane region" description="Helical" evidence="2">
    <location>
        <begin position="73"/>
        <end position="100"/>
    </location>
</feature>
<dbReference type="AlphaFoldDB" id="A0A1F7SGY0"/>
<accession>A0A1F7SGY0</accession>
<dbReference type="PANTHER" id="PTHR31302:SF0">
    <property type="entry name" value="TRANSMEMBRANE PROTEIN WITH METALLOPHOSPHOESTERASE DOMAIN"/>
    <property type="match status" value="1"/>
</dbReference>
<evidence type="ECO:0000256" key="1">
    <source>
        <dbReference type="SAM" id="MobiDB-lite"/>
    </source>
</evidence>
<dbReference type="CDD" id="cd07385">
    <property type="entry name" value="MPP_YkuE_C"/>
    <property type="match status" value="1"/>
</dbReference>
<organism evidence="4 5">
    <name type="scientific">Candidatus Schekmanbacteria bacterium RIFCSPLOWO2_12_FULL_38_15</name>
    <dbReference type="NCBI Taxonomy" id="1817883"/>
    <lineage>
        <taxon>Bacteria</taxon>
        <taxon>Candidatus Schekmaniibacteriota</taxon>
    </lineage>
</organism>
<dbReference type="InterPro" id="IPR051158">
    <property type="entry name" value="Metallophosphoesterase_sf"/>
</dbReference>
<name>A0A1F7SGY0_9BACT</name>
<dbReference type="GO" id="GO:0016787">
    <property type="term" value="F:hydrolase activity"/>
    <property type="evidence" value="ECO:0007669"/>
    <property type="project" value="InterPro"/>
</dbReference>
<protein>
    <recommendedName>
        <fullName evidence="3">Calcineurin-like phosphoesterase domain-containing protein</fullName>
    </recommendedName>
</protein>
<dbReference type="InterPro" id="IPR029052">
    <property type="entry name" value="Metallo-depent_PP-like"/>
</dbReference>
<proteinExistence type="predicted"/>
<keyword evidence="2" id="KW-0812">Transmembrane</keyword>
<sequence length="407" mass="45922">MFTIIVSVQWYLGKRAIRCINNSGFSARKKPLLKVLIVSSIIFLNLPLFYTFAVGRPHEPLSPFIMYPVVYPYAIWGSSYVLIFLILKISDLFSFIYKIFIPLQDKKQHKTEYRVRRPDATQDSDRSSDLPSSIGKRNFLKIAGKGIIVAPVLCSSYGVFLARENFTVKDAEIKVHGLPDSLKTMRIVQISDIHAGLFMGKKEIREWVKKVAEIKPDMLFITGDFIASPNDSISECLDAVKFLSSFMPVYGCLGNHDYWGNEEVLTKSFKNSGARLLRNEGEGFIFNNTELNICGVEDPMRSTPDFEKASKNLNTGKATILLSHNPNYFDKIKKYDIPLTLSGHTHGGQINIILPGINISPARLITRYTRGLYTENRCNLYVNPGLGTIGFPLRLNVPPEITVIRLV</sequence>
<evidence type="ECO:0000313" key="4">
    <source>
        <dbReference type="EMBL" id="OGL52508.1"/>
    </source>
</evidence>
<feature type="region of interest" description="Disordered" evidence="1">
    <location>
        <begin position="112"/>
        <end position="131"/>
    </location>
</feature>
<reference evidence="4 5" key="1">
    <citation type="journal article" date="2016" name="Nat. Commun.">
        <title>Thousands of microbial genomes shed light on interconnected biogeochemical processes in an aquifer system.</title>
        <authorList>
            <person name="Anantharaman K."/>
            <person name="Brown C.T."/>
            <person name="Hug L.A."/>
            <person name="Sharon I."/>
            <person name="Castelle C.J."/>
            <person name="Probst A.J."/>
            <person name="Thomas B.C."/>
            <person name="Singh A."/>
            <person name="Wilkins M.J."/>
            <person name="Karaoz U."/>
            <person name="Brodie E.L."/>
            <person name="Williams K.H."/>
            <person name="Hubbard S.S."/>
            <person name="Banfield J.F."/>
        </authorList>
    </citation>
    <scope>NUCLEOTIDE SEQUENCE [LARGE SCALE GENOMIC DNA]</scope>
</reference>
<dbReference type="STRING" id="1817883.A3G31_11015"/>
<dbReference type="PANTHER" id="PTHR31302">
    <property type="entry name" value="TRANSMEMBRANE PROTEIN WITH METALLOPHOSPHOESTERASE DOMAIN-RELATED"/>
    <property type="match status" value="1"/>
</dbReference>
<keyword evidence="2" id="KW-0472">Membrane</keyword>
<dbReference type="SUPFAM" id="SSF56300">
    <property type="entry name" value="Metallo-dependent phosphatases"/>
    <property type="match status" value="1"/>
</dbReference>
<feature type="compositionally biased region" description="Basic and acidic residues" evidence="1">
    <location>
        <begin position="112"/>
        <end position="128"/>
    </location>
</feature>
<gene>
    <name evidence="4" type="ORF">A3G31_11015</name>
</gene>
<evidence type="ECO:0000256" key="2">
    <source>
        <dbReference type="SAM" id="Phobius"/>
    </source>
</evidence>
<keyword evidence="2" id="KW-1133">Transmembrane helix</keyword>
<comment type="caution">
    <text evidence="4">The sequence shown here is derived from an EMBL/GenBank/DDBJ whole genome shotgun (WGS) entry which is preliminary data.</text>
</comment>
<feature type="domain" description="Calcineurin-like phosphoesterase" evidence="3">
    <location>
        <begin position="185"/>
        <end position="347"/>
    </location>
</feature>
<dbReference type="Pfam" id="PF00149">
    <property type="entry name" value="Metallophos"/>
    <property type="match status" value="1"/>
</dbReference>
<dbReference type="EMBL" id="MGDI01000031">
    <property type="protein sequence ID" value="OGL52508.1"/>
    <property type="molecule type" value="Genomic_DNA"/>
</dbReference>